<name>A0A167TBQ5_9BACL</name>
<proteinExistence type="predicted"/>
<dbReference type="InterPro" id="IPR019644">
    <property type="entry name" value="DUF2508"/>
</dbReference>
<sequence>MFWRRKGWLKKQFDERLVEQLEAMRNEWIKQKELIEKSIEPSGDVLMDAKITEAKYLFLIREAKRRRVTLKRAK</sequence>
<reference evidence="1 2" key="1">
    <citation type="journal article" date="2006" name="Syst. Appl. Microbiol.">
        <title>Anoxybacillus amylolyticus sp. nov., a thermophilic amylase producing bacterium isolated from Mount Rittmann (Antarctica).</title>
        <authorList>
            <person name="Poli A."/>
            <person name="Esposito E."/>
            <person name="Lama L."/>
            <person name="Orlando P."/>
            <person name="Nicolaus G."/>
            <person name="de Appolonia F."/>
            <person name="Gambacorta A."/>
            <person name="Nicolaus B."/>
        </authorList>
    </citation>
    <scope>NUCLEOTIDE SEQUENCE [LARGE SCALE GENOMIC DNA]</scope>
    <source>
        <strain evidence="1 2">DSM 15939</strain>
    </source>
</reference>
<keyword evidence="2" id="KW-1185">Reference proteome</keyword>
<dbReference type="AlphaFoldDB" id="A0A167TBQ5"/>
<dbReference type="RefSeq" id="WP_066322252.1">
    <property type="nucleotide sequence ID" value="NZ_CP015438.1"/>
</dbReference>
<dbReference type="PATRIC" id="fig|294699.3.peg.161"/>
<gene>
    <name evidence="1" type="ORF">GFC30_176</name>
</gene>
<organism evidence="1 2">
    <name type="scientific">Anoxybacteroides amylolyticum</name>
    <dbReference type="NCBI Taxonomy" id="294699"/>
    <lineage>
        <taxon>Bacteria</taxon>
        <taxon>Bacillati</taxon>
        <taxon>Bacillota</taxon>
        <taxon>Bacilli</taxon>
        <taxon>Bacillales</taxon>
        <taxon>Anoxybacillaceae</taxon>
        <taxon>Anoxybacteroides</taxon>
    </lineage>
</organism>
<dbReference type="KEGG" id="aamy:GFC30_176"/>
<evidence type="ECO:0008006" key="3">
    <source>
        <dbReference type="Google" id="ProtNLM"/>
    </source>
</evidence>
<dbReference type="Proteomes" id="UP000076865">
    <property type="component" value="Chromosome"/>
</dbReference>
<evidence type="ECO:0000313" key="2">
    <source>
        <dbReference type="Proteomes" id="UP000076865"/>
    </source>
</evidence>
<dbReference type="OrthoDB" id="2166610at2"/>
<protein>
    <recommendedName>
        <fullName evidence="3">YaaL family protein</fullName>
    </recommendedName>
</protein>
<evidence type="ECO:0000313" key="1">
    <source>
        <dbReference type="EMBL" id="ANB59924.1"/>
    </source>
</evidence>
<accession>A0A167TBQ5</accession>
<dbReference type="EMBL" id="CP015438">
    <property type="protein sequence ID" value="ANB59924.1"/>
    <property type="molecule type" value="Genomic_DNA"/>
</dbReference>
<dbReference type="Pfam" id="PF10704">
    <property type="entry name" value="DUF2508"/>
    <property type="match status" value="1"/>
</dbReference>